<dbReference type="PANTHER" id="PTHR18866">
    <property type="entry name" value="CARBOXYLASE:PYRUVATE/ACETYL-COA/PROPIONYL-COA CARBOXYLASE"/>
    <property type="match status" value="1"/>
</dbReference>
<dbReference type="RefSeq" id="WP_105941467.1">
    <property type="nucleotide sequence ID" value="NZ_CP027433.1"/>
</dbReference>
<dbReference type="InterPro" id="IPR001882">
    <property type="entry name" value="Biotin_BS"/>
</dbReference>
<dbReference type="SUPFAM" id="SSF52440">
    <property type="entry name" value="PreATP-grasp domain"/>
    <property type="match status" value="1"/>
</dbReference>
<dbReference type="InterPro" id="IPR016185">
    <property type="entry name" value="PreATP-grasp_dom_sf"/>
</dbReference>
<gene>
    <name evidence="13" type="ORF">C6V83_05030</name>
</gene>
<dbReference type="PROSITE" id="PS00867">
    <property type="entry name" value="CPSASE_2"/>
    <property type="match status" value="1"/>
</dbReference>
<reference evidence="13 14" key="1">
    <citation type="submission" date="2018-03" db="EMBL/GenBank/DDBJ databases">
        <title>Characteristics and genome of n-alkane degrading marine bacteria Gordonia iterans isolated from crude oil contaminated in Tae-an, South Korea.</title>
        <authorList>
            <person name="Lee S.-S."/>
            <person name="Kim H."/>
        </authorList>
    </citation>
    <scope>NUCLEOTIDE SEQUENCE [LARGE SCALE GENOMIC DNA]</scope>
    <source>
        <strain evidence="13 14">Co17</strain>
    </source>
</reference>
<evidence type="ECO:0000256" key="2">
    <source>
        <dbReference type="ARBA" id="ARBA00013263"/>
    </source>
</evidence>
<feature type="domain" description="Lipoyl-binding" evidence="10">
    <location>
        <begin position="654"/>
        <end position="729"/>
    </location>
</feature>
<dbReference type="InterPro" id="IPR011053">
    <property type="entry name" value="Single_hybrid_motif"/>
</dbReference>
<dbReference type="CDD" id="cd06850">
    <property type="entry name" value="biotinyl_domain"/>
    <property type="match status" value="1"/>
</dbReference>
<keyword evidence="3" id="KW-0436">Ligase</keyword>
<dbReference type="InterPro" id="IPR048429">
    <property type="entry name" value="MCC_alpha_BT"/>
</dbReference>
<evidence type="ECO:0000313" key="14">
    <source>
        <dbReference type="Proteomes" id="UP000239814"/>
    </source>
</evidence>
<dbReference type="PROSITE" id="PS00866">
    <property type="entry name" value="CPSASE_1"/>
    <property type="match status" value="1"/>
</dbReference>
<dbReference type="InterPro" id="IPR000089">
    <property type="entry name" value="Biotin_lipoyl"/>
</dbReference>
<dbReference type="SUPFAM" id="SSF51246">
    <property type="entry name" value="Rudiment single hybrid motif"/>
    <property type="match status" value="1"/>
</dbReference>
<dbReference type="InterPro" id="IPR005481">
    <property type="entry name" value="BC-like_N"/>
</dbReference>
<proteinExistence type="predicted"/>
<comment type="catalytic activity">
    <reaction evidence="7">
        <text>N(6)-biotinyl-L-lysyl-[protein] + hydrogencarbonate + ATP = N(6)-carboxybiotinyl-L-lysyl-[protein] + ADP + phosphate + H(+)</text>
        <dbReference type="Rhea" id="RHEA:13501"/>
        <dbReference type="Rhea" id="RHEA-COMP:10505"/>
        <dbReference type="Rhea" id="RHEA-COMP:10506"/>
        <dbReference type="ChEBI" id="CHEBI:15378"/>
        <dbReference type="ChEBI" id="CHEBI:17544"/>
        <dbReference type="ChEBI" id="CHEBI:30616"/>
        <dbReference type="ChEBI" id="CHEBI:43474"/>
        <dbReference type="ChEBI" id="CHEBI:83144"/>
        <dbReference type="ChEBI" id="CHEBI:83145"/>
        <dbReference type="ChEBI" id="CHEBI:456216"/>
        <dbReference type="EC" id="6.3.4.14"/>
    </reaction>
    <physiologicalReaction direction="left-to-right" evidence="7">
        <dbReference type="Rhea" id="RHEA:13502"/>
    </physiologicalReaction>
</comment>
<dbReference type="GO" id="GO:0046872">
    <property type="term" value="F:metal ion binding"/>
    <property type="evidence" value="ECO:0007669"/>
    <property type="project" value="InterPro"/>
</dbReference>
<evidence type="ECO:0000256" key="9">
    <source>
        <dbReference type="SAM" id="MobiDB-lite"/>
    </source>
</evidence>
<evidence type="ECO:0000256" key="8">
    <source>
        <dbReference type="PROSITE-ProRule" id="PRU00409"/>
    </source>
</evidence>
<dbReference type="Pfam" id="PF02786">
    <property type="entry name" value="CPSase_L_D2"/>
    <property type="match status" value="1"/>
</dbReference>
<dbReference type="InterPro" id="IPR011764">
    <property type="entry name" value="Biotin_carboxylation_dom"/>
</dbReference>
<accession>A0A2S0KDH3</accession>
<dbReference type="Pfam" id="PF00364">
    <property type="entry name" value="Biotin_lipoyl"/>
    <property type="match status" value="1"/>
</dbReference>
<name>A0A2S0KDH3_9ACTN</name>
<evidence type="ECO:0000259" key="10">
    <source>
        <dbReference type="PROSITE" id="PS50968"/>
    </source>
</evidence>
<protein>
    <recommendedName>
        <fullName evidence="2">biotin carboxylase</fullName>
        <ecNumber evidence="2">6.3.4.14</ecNumber>
    </recommendedName>
</protein>
<dbReference type="Gene3D" id="3.30.470.20">
    <property type="entry name" value="ATP-grasp fold, B domain"/>
    <property type="match status" value="1"/>
</dbReference>
<comment type="cofactor">
    <cofactor evidence="1">
        <name>biotin</name>
        <dbReference type="ChEBI" id="CHEBI:57586"/>
    </cofactor>
</comment>
<keyword evidence="6" id="KW-0092">Biotin</keyword>
<dbReference type="EC" id="6.3.4.14" evidence="2"/>
<dbReference type="InterPro" id="IPR005479">
    <property type="entry name" value="CPAse_ATP-bd"/>
</dbReference>
<evidence type="ECO:0000313" key="13">
    <source>
        <dbReference type="EMBL" id="AVL99732.1"/>
    </source>
</evidence>
<evidence type="ECO:0000256" key="3">
    <source>
        <dbReference type="ARBA" id="ARBA00022598"/>
    </source>
</evidence>
<dbReference type="InterPro" id="IPR005482">
    <property type="entry name" value="Biotin_COase_C"/>
</dbReference>
<evidence type="ECO:0000256" key="7">
    <source>
        <dbReference type="ARBA" id="ARBA00048501"/>
    </source>
</evidence>
<dbReference type="InterPro" id="IPR011761">
    <property type="entry name" value="ATP-grasp"/>
</dbReference>
<dbReference type="InterPro" id="IPR011054">
    <property type="entry name" value="Rudment_hybrid_motif"/>
</dbReference>
<dbReference type="EMBL" id="CP027433">
    <property type="protein sequence ID" value="AVL99732.1"/>
    <property type="molecule type" value="Genomic_DNA"/>
</dbReference>
<feature type="compositionally biased region" description="Low complexity" evidence="9">
    <location>
        <begin position="380"/>
        <end position="391"/>
    </location>
</feature>
<keyword evidence="14" id="KW-1185">Reference proteome</keyword>
<keyword evidence="4 8" id="KW-0547">Nucleotide-binding</keyword>
<dbReference type="KEGG" id="git:C6V83_05030"/>
<dbReference type="PANTHER" id="PTHR18866:SF33">
    <property type="entry name" value="METHYLCROTONOYL-COA CARBOXYLASE SUBUNIT ALPHA, MITOCHONDRIAL-RELATED"/>
    <property type="match status" value="1"/>
</dbReference>
<evidence type="ECO:0000259" key="12">
    <source>
        <dbReference type="PROSITE" id="PS50979"/>
    </source>
</evidence>
<dbReference type="PROSITE" id="PS50968">
    <property type="entry name" value="BIOTINYL_LIPOYL"/>
    <property type="match status" value="1"/>
</dbReference>
<dbReference type="SUPFAM" id="SSF51230">
    <property type="entry name" value="Single hybrid motif"/>
    <property type="match status" value="1"/>
</dbReference>
<dbReference type="OrthoDB" id="9760256at2"/>
<dbReference type="InterPro" id="IPR050856">
    <property type="entry name" value="Biotin_carboxylase_complex"/>
</dbReference>
<dbReference type="SMART" id="SM00878">
    <property type="entry name" value="Biotin_carb_C"/>
    <property type="match status" value="1"/>
</dbReference>
<dbReference type="Pfam" id="PF21139">
    <property type="entry name" value="BT_MCC_alpha"/>
    <property type="match status" value="1"/>
</dbReference>
<evidence type="ECO:0000256" key="4">
    <source>
        <dbReference type="ARBA" id="ARBA00022741"/>
    </source>
</evidence>
<feature type="domain" description="ATP-grasp" evidence="11">
    <location>
        <begin position="131"/>
        <end position="330"/>
    </location>
</feature>
<evidence type="ECO:0000256" key="1">
    <source>
        <dbReference type="ARBA" id="ARBA00001953"/>
    </source>
</evidence>
<evidence type="ECO:0000259" key="11">
    <source>
        <dbReference type="PROSITE" id="PS50975"/>
    </source>
</evidence>
<dbReference type="Pfam" id="PF02785">
    <property type="entry name" value="Biotin_carb_C"/>
    <property type="match status" value="1"/>
</dbReference>
<evidence type="ECO:0000256" key="6">
    <source>
        <dbReference type="ARBA" id="ARBA00023267"/>
    </source>
</evidence>
<keyword evidence="5 8" id="KW-0067">ATP-binding</keyword>
<dbReference type="GO" id="GO:0005524">
    <property type="term" value="F:ATP binding"/>
    <property type="evidence" value="ECO:0007669"/>
    <property type="project" value="UniProtKB-UniRule"/>
</dbReference>
<feature type="domain" description="Biotin carboxylation" evidence="12">
    <location>
        <begin position="12"/>
        <end position="504"/>
    </location>
</feature>
<dbReference type="PROSITE" id="PS50975">
    <property type="entry name" value="ATP_GRASP"/>
    <property type="match status" value="1"/>
</dbReference>
<sequence length="734" mass="76164">MTSASTISGPRRIRSVLVANRGEIACRVIATLHRMGIRAIAVYSDADAQAPHVRAADVAVRLGPAPAAQSYLDIAAVVSAAQQTGADAVHPGYGFLSENQEFAAALAEAGIVFIGPPAQAIATMGDKITARAAVTARDVPVVPGLSRPGLTDDDLIAAAPEIGFPVLIKPSAGGGGKGMHRVDDPADLPAALVTARREAASAFGDDSLFLEHFVATPRHIEVQVLADAHGNVIHLGERECSLQRRHQKVIEEAPSALLTPQTRERIGAAACDAARSVGYTGAGTVEFIVSATAPDDFFFMEMNTRLQVEHPVTEMVTGVDLVEQQIRVARGEQLALAQDDVVLTGHAIEARVYAEDPAQGFLPTGGTVRTLRWPGDDLDTAPPSSAPTRSPKGGATHARGGSSVPAFGGRVAGARDERRRIETTRIDSGIEAGSVIGSHYDPMLAKVICYGSDRAEALDLLDEALAGTVIVGVGTNVDFCRYVLAQPKVRAAELDTELLDRLVVEYSAPAPSPAALVAGALGTLDLGDSDDVWSSAVSFRIGAPSPIVTRLVCAGERYEVSALVSGSDTRALHADVTVADDDGRESWRGEVYLEPQAGPAVTVRCDGLAGRWVVEETGASVLGGTAGSQRWVTGPLGDADAGTWVMRPAHTLASSDAAASAGDVRSPMPGTVVAVPAADGAPVAAGDPLVVVEAMKMEHTLRAPVSGTAAIAVRAGQKVDAQQVLAHVESDEND</sequence>
<dbReference type="Proteomes" id="UP000239814">
    <property type="component" value="Chromosome"/>
</dbReference>
<dbReference type="SUPFAM" id="SSF56059">
    <property type="entry name" value="Glutathione synthetase ATP-binding domain-like"/>
    <property type="match status" value="1"/>
</dbReference>
<dbReference type="Gene3D" id="2.40.50.100">
    <property type="match status" value="1"/>
</dbReference>
<dbReference type="PROSITE" id="PS50979">
    <property type="entry name" value="BC"/>
    <property type="match status" value="1"/>
</dbReference>
<dbReference type="Pfam" id="PF00289">
    <property type="entry name" value="Biotin_carb_N"/>
    <property type="match status" value="1"/>
</dbReference>
<dbReference type="PROSITE" id="PS00188">
    <property type="entry name" value="BIOTIN"/>
    <property type="match status" value="1"/>
</dbReference>
<evidence type="ECO:0000256" key="5">
    <source>
        <dbReference type="ARBA" id="ARBA00022840"/>
    </source>
</evidence>
<dbReference type="AlphaFoldDB" id="A0A2S0KDH3"/>
<organism evidence="13 14">
    <name type="scientific">Gordonia iterans</name>
    <dbReference type="NCBI Taxonomy" id="1004901"/>
    <lineage>
        <taxon>Bacteria</taxon>
        <taxon>Bacillati</taxon>
        <taxon>Actinomycetota</taxon>
        <taxon>Actinomycetes</taxon>
        <taxon>Mycobacteriales</taxon>
        <taxon>Gordoniaceae</taxon>
        <taxon>Gordonia</taxon>
    </lineage>
</organism>
<dbReference type="GO" id="GO:0004075">
    <property type="term" value="F:biotin carboxylase activity"/>
    <property type="evidence" value="ECO:0007669"/>
    <property type="project" value="UniProtKB-EC"/>
</dbReference>
<feature type="region of interest" description="Disordered" evidence="9">
    <location>
        <begin position="372"/>
        <end position="414"/>
    </location>
</feature>
<dbReference type="FunFam" id="3.40.50.20:FF:000010">
    <property type="entry name" value="Propionyl-CoA carboxylase subunit alpha"/>
    <property type="match status" value="1"/>
</dbReference>